<organism evidence="2 3">
    <name type="scientific">Rhodobium orientis</name>
    <dbReference type="NCBI Taxonomy" id="34017"/>
    <lineage>
        <taxon>Bacteria</taxon>
        <taxon>Pseudomonadati</taxon>
        <taxon>Pseudomonadota</taxon>
        <taxon>Alphaproteobacteria</taxon>
        <taxon>Hyphomicrobiales</taxon>
        <taxon>Rhodobiaceae</taxon>
        <taxon>Rhodobium</taxon>
    </lineage>
</organism>
<dbReference type="Proteomes" id="UP000249299">
    <property type="component" value="Unassembled WGS sequence"/>
</dbReference>
<evidence type="ECO:0008006" key="4">
    <source>
        <dbReference type="Google" id="ProtNLM"/>
    </source>
</evidence>
<accession>A0A327JZG9</accession>
<proteinExistence type="predicted"/>
<dbReference type="EMBL" id="NPEV01000009">
    <property type="protein sequence ID" value="RAI28488.1"/>
    <property type="molecule type" value="Genomic_DNA"/>
</dbReference>
<keyword evidence="3" id="KW-1185">Reference proteome</keyword>
<gene>
    <name evidence="2" type="ORF">CH339_06270</name>
</gene>
<evidence type="ECO:0000256" key="1">
    <source>
        <dbReference type="SAM" id="SignalP"/>
    </source>
</evidence>
<keyword evidence="1" id="KW-0732">Signal</keyword>
<feature type="signal peptide" evidence="1">
    <location>
        <begin position="1"/>
        <end position="28"/>
    </location>
</feature>
<comment type="caution">
    <text evidence="2">The sequence shown here is derived from an EMBL/GenBank/DDBJ whole genome shotgun (WGS) entry which is preliminary data.</text>
</comment>
<evidence type="ECO:0000313" key="3">
    <source>
        <dbReference type="Proteomes" id="UP000249299"/>
    </source>
</evidence>
<feature type="chain" id="PRO_5016335022" description="CARDB domain-containing protein" evidence="1">
    <location>
        <begin position="29"/>
        <end position="173"/>
    </location>
</feature>
<dbReference type="AlphaFoldDB" id="A0A327JZG9"/>
<protein>
    <recommendedName>
        <fullName evidence="4">CARDB domain-containing protein</fullName>
    </recommendedName>
</protein>
<evidence type="ECO:0000313" key="2">
    <source>
        <dbReference type="EMBL" id="RAI28488.1"/>
    </source>
</evidence>
<sequence>MAGDTTFRFARAVGLAVLCLAAASGVRAAGSGPDPAVVDFGVSDVRADGSGRLDFQIACRVENRGDAPFASTRRGQGIALYEIRHGESEGHRLRYRRFSDLDAGEELKLHKWIKDWAVDEAFPSSFECKLIYDVEKRSDQDSRNDDADLTNNRMVVRGIDILKRLKDRQPAAE</sequence>
<dbReference type="RefSeq" id="WP_111433483.1">
    <property type="nucleotide sequence ID" value="NZ_JACIGG010000010.1"/>
</dbReference>
<name>A0A327JZG9_9HYPH</name>
<reference evidence="2 3" key="1">
    <citation type="submission" date="2017-07" db="EMBL/GenBank/DDBJ databases">
        <title>Draft Genome Sequences of Select Purple Nonsulfur Bacteria.</title>
        <authorList>
            <person name="Lasarre B."/>
            <person name="Mckinlay J.B."/>
        </authorList>
    </citation>
    <scope>NUCLEOTIDE SEQUENCE [LARGE SCALE GENOMIC DNA]</scope>
    <source>
        <strain evidence="2 3">DSM 11290</strain>
    </source>
</reference>